<comment type="caution">
    <text evidence="1">The sequence shown here is derived from an EMBL/GenBank/DDBJ whole genome shotgun (WGS) entry which is preliminary data.</text>
</comment>
<organism evidence="1 2">
    <name type="scientific">Bacteroides uniformis str. 3978 T3 ii</name>
    <dbReference type="NCBI Taxonomy" id="1339349"/>
    <lineage>
        <taxon>Bacteria</taxon>
        <taxon>Pseudomonadati</taxon>
        <taxon>Bacteroidota</taxon>
        <taxon>Bacteroidia</taxon>
        <taxon>Bacteroidales</taxon>
        <taxon>Bacteroidaceae</taxon>
        <taxon>Bacteroides</taxon>
    </lineage>
</organism>
<evidence type="ECO:0000313" key="1">
    <source>
        <dbReference type="EMBL" id="KDS56458.1"/>
    </source>
</evidence>
<reference evidence="1 2" key="1">
    <citation type="submission" date="2014-04" db="EMBL/GenBank/DDBJ databases">
        <authorList>
            <person name="Sears C."/>
            <person name="Carroll K."/>
            <person name="Sack B.R."/>
            <person name="Qadri F."/>
            <person name="Myers L.L."/>
            <person name="Chung G.-T."/>
            <person name="Escheverria P."/>
            <person name="Fraser C.M."/>
            <person name="Sadzewicz L."/>
            <person name="Shefchek K.A."/>
            <person name="Tallon L."/>
            <person name="Das S.P."/>
            <person name="Daugherty S."/>
            <person name="Mongodin E.F."/>
        </authorList>
    </citation>
    <scope>NUCLEOTIDE SEQUENCE [LARGE SCALE GENOMIC DNA]</scope>
    <source>
        <strain evidence="1 2">3978 T3 ii</strain>
    </source>
</reference>
<accession>A0A078S462</accession>
<gene>
    <name evidence="1" type="ORF">M094_4107</name>
</gene>
<dbReference type="AlphaFoldDB" id="A0A078S462"/>
<dbReference type="RefSeq" id="WP_035449797.1">
    <property type="nucleotide sequence ID" value="NZ_JNHN01000098.1"/>
</dbReference>
<protein>
    <submittedName>
        <fullName evidence="1">Uncharacterized protein</fullName>
    </submittedName>
</protein>
<dbReference type="PATRIC" id="fig|1339349.3.peg.910"/>
<dbReference type="Proteomes" id="UP000028013">
    <property type="component" value="Unassembled WGS sequence"/>
</dbReference>
<sequence length="451" mass="50983">MNILFNSSGIPLLMQSTYIFGETTGTPQNEMKERTRILAPYNLSNVSYIDIDGVKIRPWGDENDFPQKAAEEIGNTSVLNTGLKFLRNLTLGQGIYPCRVAGYDNGGNEMLKPVTDSRVQAFIASRNVRRYMEKVLRDYLKFGNGAVQFVPSAAGNSFAGVNPVNALYRRYSEVDEYGACKCIVSGYWPQRPDKGQYTRLDVLSEYDPQMHAEVLKFAGKVKDGFIMPVRDSWSNDDLYGMPIWWPAYVCGWVEIAHLIPHFLKKAYKNQITWKWHVQIPYSYWEKKYPSKDYSAKEREAAIQKYMDSVEQNLCGPDNAEKPIFSHYAVNEMNGRIEEEWKIKPLENKYQGSDNLPVSAAANSEILFALMVNPNVLGAGMPGGTYAGNQGGSNIREAFLVNIANAWIDRQNILDPIELYIKMNGMPECELRFRNTVLVTLDTGSGTKKTLS</sequence>
<evidence type="ECO:0000313" key="2">
    <source>
        <dbReference type="Proteomes" id="UP000028013"/>
    </source>
</evidence>
<name>A0A078S462_BACUN</name>
<proteinExistence type="predicted"/>
<dbReference type="EMBL" id="JNHN01000098">
    <property type="protein sequence ID" value="KDS56458.1"/>
    <property type="molecule type" value="Genomic_DNA"/>
</dbReference>